<keyword evidence="2" id="KW-1185">Reference proteome</keyword>
<dbReference type="EMBL" id="SDAM02000167">
    <property type="protein sequence ID" value="KAH6826127.1"/>
    <property type="molecule type" value="Genomic_DNA"/>
</dbReference>
<reference evidence="1 2" key="1">
    <citation type="journal article" date="2021" name="Nat. Commun.">
        <title>Incipient diploidization of the medicinal plant Perilla within 10,000 years.</title>
        <authorList>
            <person name="Zhang Y."/>
            <person name="Shen Q."/>
            <person name="Leng L."/>
            <person name="Zhang D."/>
            <person name="Chen S."/>
            <person name="Shi Y."/>
            <person name="Ning Z."/>
            <person name="Chen S."/>
        </authorList>
    </citation>
    <scope>NUCLEOTIDE SEQUENCE [LARGE SCALE GENOMIC DNA]</scope>
    <source>
        <strain evidence="2">cv. PC099</strain>
    </source>
</reference>
<dbReference type="Proteomes" id="UP001190926">
    <property type="component" value="Unassembled WGS sequence"/>
</dbReference>
<gene>
    <name evidence="1" type="ORF">C2S53_001564</name>
</gene>
<dbReference type="AlphaFoldDB" id="A0AAD4J2S3"/>
<comment type="caution">
    <text evidence="1">The sequence shown here is derived from an EMBL/GenBank/DDBJ whole genome shotgun (WGS) entry which is preliminary data.</text>
</comment>
<protein>
    <submittedName>
        <fullName evidence="1">Uncharacterized protein</fullName>
    </submittedName>
</protein>
<evidence type="ECO:0000313" key="1">
    <source>
        <dbReference type="EMBL" id="KAH6826127.1"/>
    </source>
</evidence>
<evidence type="ECO:0000313" key="2">
    <source>
        <dbReference type="Proteomes" id="UP001190926"/>
    </source>
</evidence>
<accession>A0AAD4J2S3</accession>
<name>A0AAD4J2S3_PERFH</name>
<proteinExistence type="predicted"/>
<organism evidence="1 2">
    <name type="scientific">Perilla frutescens var. hirtella</name>
    <name type="common">Perilla citriodora</name>
    <name type="synonym">Perilla setoyensis</name>
    <dbReference type="NCBI Taxonomy" id="608512"/>
    <lineage>
        <taxon>Eukaryota</taxon>
        <taxon>Viridiplantae</taxon>
        <taxon>Streptophyta</taxon>
        <taxon>Embryophyta</taxon>
        <taxon>Tracheophyta</taxon>
        <taxon>Spermatophyta</taxon>
        <taxon>Magnoliopsida</taxon>
        <taxon>eudicotyledons</taxon>
        <taxon>Gunneridae</taxon>
        <taxon>Pentapetalae</taxon>
        <taxon>asterids</taxon>
        <taxon>lamiids</taxon>
        <taxon>Lamiales</taxon>
        <taxon>Lamiaceae</taxon>
        <taxon>Nepetoideae</taxon>
        <taxon>Elsholtzieae</taxon>
        <taxon>Perilla</taxon>
    </lineage>
</organism>
<sequence length="137" mass="16008">MDRYVKSTTIPIVEVPIAPVIEEPIESIIEVEKDDLRDNIHLTDNQEVNEMDEKIVNDAEKINDNLDMCGEELEDLFDLENWEDNLSQRNIDLLVEKGPIRVMEEDVSVYLVNDNGRSFNFKHFNRYLPNGEKLDRS</sequence>